<dbReference type="OrthoDB" id="9810827at2"/>
<name>A0A430AJL9_9ENTE</name>
<protein>
    <recommendedName>
        <fullName evidence="3">Polyketide cyclase</fullName>
    </recommendedName>
</protein>
<dbReference type="SUPFAM" id="SSF55961">
    <property type="entry name" value="Bet v1-like"/>
    <property type="match status" value="1"/>
</dbReference>
<evidence type="ECO:0008006" key="3">
    <source>
        <dbReference type="Google" id="ProtNLM"/>
    </source>
</evidence>
<sequence>MKFNFELTINCSAKRVWSFYEDIKKWYTWEDELQDIQLEGSFSQGSAGSMTFTGMPPLTFELISVIKEQKFCDKTSIPKIGDLYFDHQIKTCDAGVLVQHSVALENAEISKQNIAFLNNIFKDVPHSMLKLKEACENV</sequence>
<dbReference type="Proteomes" id="UP000288669">
    <property type="component" value="Unassembled WGS sequence"/>
</dbReference>
<organism evidence="1 2">
    <name type="scientific">Vagococcus entomophilus</name>
    <dbReference type="NCBI Taxonomy" id="1160095"/>
    <lineage>
        <taxon>Bacteria</taxon>
        <taxon>Bacillati</taxon>
        <taxon>Bacillota</taxon>
        <taxon>Bacilli</taxon>
        <taxon>Lactobacillales</taxon>
        <taxon>Enterococcaceae</taxon>
        <taxon>Vagococcus</taxon>
    </lineage>
</organism>
<dbReference type="Gene3D" id="3.30.530.20">
    <property type="match status" value="1"/>
</dbReference>
<dbReference type="RefSeq" id="WP_126822754.1">
    <property type="nucleotide sequence ID" value="NZ_JBHLWU010000001.1"/>
</dbReference>
<dbReference type="AlphaFoldDB" id="A0A430AJL9"/>
<keyword evidence="2" id="KW-1185">Reference proteome</keyword>
<dbReference type="InterPro" id="IPR023393">
    <property type="entry name" value="START-like_dom_sf"/>
</dbReference>
<reference evidence="1 2" key="1">
    <citation type="submission" date="2017-05" db="EMBL/GenBank/DDBJ databases">
        <title>Vagococcus spp. assemblies.</title>
        <authorList>
            <person name="Gulvik C.A."/>
        </authorList>
    </citation>
    <scope>NUCLEOTIDE SEQUENCE [LARGE SCALE GENOMIC DNA]</scope>
    <source>
        <strain evidence="1 2">DSM 24756</strain>
    </source>
</reference>
<accession>A0A430AJL9</accession>
<dbReference type="EMBL" id="NGJZ01000001">
    <property type="protein sequence ID" value="RSU08291.1"/>
    <property type="molecule type" value="Genomic_DNA"/>
</dbReference>
<gene>
    <name evidence="1" type="ORF">CBF30_03355</name>
</gene>
<evidence type="ECO:0000313" key="1">
    <source>
        <dbReference type="EMBL" id="RSU08291.1"/>
    </source>
</evidence>
<comment type="caution">
    <text evidence="1">The sequence shown here is derived from an EMBL/GenBank/DDBJ whole genome shotgun (WGS) entry which is preliminary data.</text>
</comment>
<evidence type="ECO:0000313" key="2">
    <source>
        <dbReference type="Proteomes" id="UP000288669"/>
    </source>
</evidence>
<proteinExistence type="predicted"/>